<dbReference type="EMBL" id="AP020598">
    <property type="protein sequence ID" value="BBN68037.1"/>
    <property type="molecule type" value="Genomic_DNA"/>
</dbReference>
<sequence>TLFLSTHTFELVFRPQPLEVRRNPPRAILPAFAPHKVEDFGFGQNTGETLPNFRQKSKGIETRRVTRSIVPDIRQVSDTHKTWLEYQSGIGIGVVPDSPFERMMNLPTTRKLALKNKVVFGTSDYWCAPTVTANMAFVRAISQNGMSFFTIEHRPRALTEVKHAPMDGDIKSLRDLKICLNLEGGVFVKRDLLDQLRLELIRTPGGL</sequence>
<dbReference type="PANTHER" id="PTHR13379:SF0">
    <property type="entry name" value="UPF0415 PROTEIN C7ORF25"/>
    <property type="match status" value="1"/>
</dbReference>
<feature type="domain" description="DUF1308" evidence="1">
    <location>
        <begin position="92"/>
        <end position="164"/>
    </location>
</feature>
<protein>
    <recommendedName>
        <fullName evidence="1">DUF1308 domain-containing protein</fullName>
    </recommendedName>
</protein>
<accession>A0A5H2XI99</accession>
<dbReference type="PANTHER" id="PTHR13379">
    <property type="entry name" value="UNCHARACTERIZED DUF1308"/>
    <property type="match status" value="1"/>
</dbReference>
<name>A0A5H2XI99_PRUDU</name>
<feature type="non-terminal residue" evidence="2">
    <location>
        <position position="1"/>
    </location>
</feature>
<dbReference type="Pfam" id="PF07000">
    <property type="entry name" value="DUF1308"/>
    <property type="match status" value="1"/>
</dbReference>
<gene>
    <name evidence="2" type="ORF">Prudu_261S000300</name>
</gene>
<organism evidence="2">
    <name type="scientific">Prunus dulcis</name>
    <name type="common">Almond</name>
    <name type="synonym">Amygdalus dulcis</name>
    <dbReference type="NCBI Taxonomy" id="3755"/>
    <lineage>
        <taxon>Eukaryota</taxon>
        <taxon>Viridiplantae</taxon>
        <taxon>Streptophyta</taxon>
        <taxon>Embryophyta</taxon>
        <taxon>Tracheophyta</taxon>
        <taxon>Spermatophyta</taxon>
        <taxon>Magnoliopsida</taxon>
        <taxon>eudicotyledons</taxon>
        <taxon>Gunneridae</taxon>
        <taxon>Pentapetalae</taxon>
        <taxon>rosids</taxon>
        <taxon>fabids</taxon>
        <taxon>Rosales</taxon>
        <taxon>Rosaceae</taxon>
        <taxon>Amygdaloideae</taxon>
        <taxon>Amygdaleae</taxon>
        <taxon>Prunus</taxon>
    </lineage>
</organism>
<dbReference type="AlphaFoldDB" id="A0A5H2XI99"/>
<dbReference type="InterPro" id="IPR010733">
    <property type="entry name" value="DUF1308"/>
</dbReference>
<proteinExistence type="predicted"/>
<reference evidence="2" key="1">
    <citation type="journal article" date="2019" name="Science">
        <title>Mutation of a bHLH transcription factor allowed almond domestication.</title>
        <authorList>
            <person name="Sanchez-Perez R."/>
            <person name="Pavan S."/>
            <person name="Mazzeo R."/>
            <person name="Moldovan C."/>
            <person name="Aiese Cigliano R."/>
            <person name="Del Cueto J."/>
            <person name="Ricciardi F."/>
            <person name="Lotti C."/>
            <person name="Ricciardi L."/>
            <person name="Dicenta F."/>
            <person name="Lopez-Marques R.L."/>
            <person name="Lindberg Moller B."/>
        </authorList>
    </citation>
    <scope>NUCLEOTIDE SEQUENCE</scope>
</reference>
<evidence type="ECO:0000259" key="1">
    <source>
        <dbReference type="Pfam" id="PF07000"/>
    </source>
</evidence>
<evidence type="ECO:0000313" key="2">
    <source>
        <dbReference type="EMBL" id="BBN68037.1"/>
    </source>
</evidence>